<dbReference type="Proteomes" id="UP000265020">
    <property type="component" value="Unassembled WGS sequence"/>
</dbReference>
<dbReference type="Pfam" id="PF02029">
    <property type="entry name" value="Caldesmon"/>
    <property type="match status" value="2"/>
</dbReference>
<dbReference type="PANTHER" id="PTHR18949:SF0">
    <property type="entry name" value="CALDESMON"/>
    <property type="match status" value="1"/>
</dbReference>
<feature type="compositionally biased region" description="Low complexity" evidence="1">
    <location>
        <begin position="188"/>
        <end position="203"/>
    </location>
</feature>
<dbReference type="GeneTree" id="ENSGT00940000153901"/>
<dbReference type="PANTHER" id="PTHR18949">
    <property type="entry name" value="CALDESMON"/>
    <property type="match status" value="1"/>
</dbReference>
<organism evidence="2 3">
    <name type="scientific">Cyprinodon variegatus</name>
    <name type="common">Sheepshead minnow</name>
    <dbReference type="NCBI Taxonomy" id="28743"/>
    <lineage>
        <taxon>Eukaryota</taxon>
        <taxon>Metazoa</taxon>
        <taxon>Chordata</taxon>
        <taxon>Craniata</taxon>
        <taxon>Vertebrata</taxon>
        <taxon>Euteleostomi</taxon>
        <taxon>Actinopterygii</taxon>
        <taxon>Neopterygii</taxon>
        <taxon>Teleostei</taxon>
        <taxon>Neoteleostei</taxon>
        <taxon>Acanthomorphata</taxon>
        <taxon>Ovalentaria</taxon>
        <taxon>Atherinomorphae</taxon>
        <taxon>Cyprinodontiformes</taxon>
        <taxon>Cyprinodontidae</taxon>
        <taxon>Cyprinodon</taxon>
    </lineage>
</organism>
<feature type="compositionally biased region" description="Basic and acidic residues" evidence="1">
    <location>
        <begin position="211"/>
        <end position="317"/>
    </location>
</feature>
<dbReference type="OMA" id="NETMGKE"/>
<dbReference type="GO" id="GO:0005516">
    <property type="term" value="F:calmodulin binding"/>
    <property type="evidence" value="ECO:0007669"/>
    <property type="project" value="InterPro"/>
</dbReference>
<reference evidence="2" key="1">
    <citation type="submission" date="2025-08" db="UniProtKB">
        <authorList>
            <consortium name="Ensembl"/>
        </authorList>
    </citation>
    <scope>IDENTIFICATION</scope>
</reference>
<dbReference type="PRINTS" id="PR01076">
    <property type="entry name" value="CALDESMON"/>
</dbReference>
<feature type="compositionally biased region" description="Acidic residues" evidence="1">
    <location>
        <begin position="141"/>
        <end position="163"/>
    </location>
</feature>
<dbReference type="Ensembl" id="ENSCVAT00000009563.1">
    <property type="protein sequence ID" value="ENSCVAP00000022328.1"/>
    <property type="gene ID" value="ENSCVAG00000004963.1"/>
</dbReference>
<evidence type="ECO:0000313" key="3">
    <source>
        <dbReference type="Proteomes" id="UP000265020"/>
    </source>
</evidence>
<dbReference type="AlphaFoldDB" id="A0A3Q2DRJ0"/>
<feature type="compositionally biased region" description="Basic and acidic residues" evidence="1">
    <location>
        <begin position="444"/>
        <end position="458"/>
    </location>
</feature>
<dbReference type="GO" id="GO:0001525">
    <property type="term" value="P:angiogenesis"/>
    <property type="evidence" value="ECO:0007669"/>
    <property type="project" value="TreeGrafter"/>
</dbReference>
<reference evidence="2" key="2">
    <citation type="submission" date="2025-09" db="UniProtKB">
        <authorList>
            <consortium name="Ensembl"/>
        </authorList>
    </citation>
    <scope>IDENTIFICATION</scope>
</reference>
<evidence type="ECO:0000313" key="2">
    <source>
        <dbReference type="Ensembl" id="ENSCVAP00000022328.1"/>
    </source>
</evidence>
<feature type="compositionally biased region" description="Basic and acidic residues" evidence="1">
    <location>
        <begin position="104"/>
        <end position="125"/>
    </location>
</feature>
<feature type="region of interest" description="Disordered" evidence="1">
    <location>
        <begin position="429"/>
        <end position="482"/>
    </location>
</feature>
<name>A0A3Q2DRJ0_CYPVA</name>
<feature type="compositionally biased region" description="Low complexity" evidence="1">
    <location>
        <begin position="65"/>
        <end position="89"/>
    </location>
</feature>
<dbReference type="InterPro" id="IPR006017">
    <property type="entry name" value="Caldesmon"/>
</dbReference>
<keyword evidence="3" id="KW-1185">Reference proteome</keyword>
<dbReference type="GO" id="GO:0003779">
    <property type="term" value="F:actin binding"/>
    <property type="evidence" value="ECO:0007669"/>
    <property type="project" value="InterPro"/>
</dbReference>
<dbReference type="InterPro" id="IPR006018">
    <property type="entry name" value="Caldesmon_LSP"/>
</dbReference>
<protein>
    <submittedName>
        <fullName evidence="2">Non-muscle caldesmon-like</fullName>
    </submittedName>
</protein>
<dbReference type="GO" id="GO:0015629">
    <property type="term" value="C:actin cytoskeleton"/>
    <property type="evidence" value="ECO:0007669"/>
    <property type="project" value="TreeGrafter"/>
</dbReference>
<sequence>MRIGRRVGNCVKKGQGRKSHFVLSHSSFSAPLSMLRNDDDEEEAARERRRRARQERLRSRESEEPSSQPDSSVLTNSHSVTESVSVSSSYGYGGEDEDQALQERMAKREERRQRRMKEALERQRQLDPTTESISSRREEKEPEEPREEEEEAAPEREEEEEQRDEAVETKPRQSYMREQVRGNFIPCSVVRLSRSSVRSPEVSAGDEQDDDARLEAERKLEELKRRRDDAESEEFERMRQKQQEAEAELEELKRKREERRKVLEEEERQRKQEEAERKAREEEEKRKMKEEIERRRAEAAEKRQKVDDPVDGEEKPFKCVSPRGSSLKVSVTYDYMNVARSCSTVKASHSPVVSKIDNRLEQYTSAAQNKESRSPRSTVLDLPLVTDVRNIKSMWEKGNVFGSPGSGGSTFKEAAVIKTGVAGRINDWLNKTPESGKTSGGRPTDLKPVDVTNKRSLWENKGATPTKVMAGRGEAKSVANGE</sequence>
<accession>A0A3Q2DRJ0</accession>
<feature type="region of interest" description="Disordered" evidence="1">
    <location>
        <begin position="1"/>
        <end position="323"/>
    </location>
</feature>
<feature type="compositionally biased region" description="Basic and acidic residues" evidence="1">
    <location>
        <begin position="54"/>
        <end position="63"/>
    </location>
</feature>
<proteinExistence type="predicted"/>
<dbReference type="GO" id="GO:0051017">
    <property type="term" value="P:actin filament bundle assembly"/>
    <property type="evidence" value="ECO:0007669"/>
    <property type="project" value="TreeGrafter"/>
</dbReference>
<dbReference type="GO" id="GO:0017022">
    <property type="term" value="F:myosin binding"/>
    <property type="evidence" value="ECO:0007669"/>
    <property type="project" value="InterPro"/>
</dbReference>
<dbReference type="GO" id="GO:0006936">
    <property type="term" value="P:muscle contraction"/>
    <property type="evidence" value="ECO:0007669"/>
    <property type="project" value="InterPro"/>
</dbReference>
<dbReference type="STRING" id="28743.ENSCVAP00000022328"/>
<evidence type="ECO:0000256" key="1">
    <source>
        <dbReference type="SAM" id="MobiDB-lite"/>
    </source>
</evidence>